<dbReference type="PANTHER" id="PTHR12651">
    <property type="entry name" value="26S PROTEASOME NON-ATPASE REGULATORY SUBUNIT 9"/>
    <property type="match status" value="1"/>
</dbReference>
<feature type="repeat" description="ANK" evidence="2">
    <location>
        <begin position="933"/>
        <end position="954"/>
    </location>
</feature>
<dbReference type="FunFam" id="1.25.40.20:FF:001061">
    <property type="entry name" value="Double zinc ribbon and ankyrin repeat domains 1"/>
    <property type="match status" value="1"/>
</dbReference>
<dbReference type="InterPro" id="IPR035269">
    <property type="entry name" value="PSMD9"/>
</dbReference>
<dbReference type="InterPro" id="IPR002110">
    <property type="entry name" value="Ankyrin_rpt"/>
</dbReference>
<dbReference type="OrthoDB" id="72325at2759"/>
<organism evidence="4 5">
    <name type="scientific">Phytophthora cactorum</name>
    <dbReference type="NCBI Taxonomy" id="29920"/>
    <lineage>
        <taxon>Eukaryota</taxon>
        <taxon>Sar</taxon>
        <taxon>Stramenopiles</taxon>
        <taxon>Oomycota</taxon>
        <taxon>Peronosporomycetes</taxon>
        <taxon>Peronosporales</taxon>
        <taxon>Peronosporaceae</taxon>
        <taxon>Phytophthora</taxon>
    </lineage>
</organism>
<dbReference type="EMBL" id="MJFZ01000136">
    <property type="protein sequence ID" value="RAW36549.1"/>
    <property type="molecule type" value="Genomic_DNA"/>
</dbReference>
<evidence type="ECO:0000256" key="1">
    <source>
        <dbReference type="ARBA" id="ARBA00023186"/>
    </source>
</evidence>
<accession>A0A329SII5</accession>
<protein>
    <submittedName>
        <fullName evidence="4">Uncharacterized protein</fullName>
    </submittedName>
</protein>
<comment type="caution">
    <text evidence="4">The sequence shown here is derived from an EMBL/GenBank/DDBJ whole genome shotgun (WGS) entry which is preliminary data.</text>
</comment>
<feature type="compositionally biased region" description="Basic and acidic residues" evidence="3">
    <location>
        <begin position="307"/>
        <end position="321"/>
    </location>
</feature>
<dbReference type="InterPro" id="IPR036034">
    <property type="entry name" value="PDZ_sf"/>
</dbReference>
<feature type="region of interest" description="Disordered" evidence="3">
    <location>
        <begin position="274"/>
        <end position="494"/>
    </location>
</feature>
<proteinExistence type="predicted"/>
<sequence>MGSRRVFPLSVDASSSSAGARSQPPPPKSPAHRPPTGHGSIDLARPPTGGSVGYQGFDRLMMMRQVNAAVPQQVLSGGDEASAAVNHRQRMAAEQQRRMELTMMAKEDYTGTVEGQERLQRQEERSRMREEELLVIRIVEAEKEAARKLQREKELEEEKKIKEQYLAKIRAQREQQEKEAKEKEAARKAEMERKMKALKEAADAKARAEFAEKQHAIEEEARMAREKHQIELEIVQMQVEDVLGHGMQQEMFAERERQRQIAAEQEEWRLFQEREQEKQREATQLRRAAMAQQYEQDKQRRIQIHKLQKERAAQIAERKELQNQVQAQKDEINPESGDEAKPTTQHSEDNIPVAWSSNGVNDEKKDAENEPKEENSSLKDESSVVDTLIEVAGSDDIDQAKLSTPLEKQEDQAVRIQPDLSAEKSEDSSKDLISVETQEETTSKPGQDDVKISKTEISTEESDTTNVKNPDHVTSGAAEGPASEITPESTGENEKEADVPQIWSISTAQEQGFVPFAQVLSVTDHSPAMQATLKSGDLLVEFGGIVSSTPKCLMAMAECVQKNVNTPIPVVLLRSVETPDEHFEELRVSLCPRKWGGKGLLGCQLSPFKWPEKIFDPVEPQKSERDISITSTADLSSSDEGASALVVYDIIPASVADQAGLLNGDILAGCEGLEISVSVDNLKDVVCHIQAQRAAGLPVNIDINRWIEEDQCYRSLRIELPASDGSLGFALTSFAEYYNYYSSTIATVSACEECYFTTLTTALHAAALSGHVSCLEALLNSLQNGDGGGYSASDYLDWRDEDGRTPLFYACYAGQLECVKYLLKSVVSAGGDLYGDTVLHAATTSGNTAGITLLLQSGCVKVDDRNHTRLTCAHVAPNVETLTFLGEQCEADLLATDTEERMPLAYACLRNDVESIHYLCKKHPDFVDYADVRGNTPLHVAAWLGLQEAVEVLITYLPSIALYITNEDGQNAAELARSNGNEDVAAFLDSVMAAAETRTNRNLEVWTTALKGL</sequence>
<keyword evidence="5" id="KW-1185">Reference proteome</keyword>
<reference evidence="4 5" key="1">
    <citation type="submission" date="2018-01" db="EMBL/GenBank/DDBJ databases">
        <title>Draft genome of the strawberry crown rot pathogen Phytophthora cactorum.</title>
        <authorList>
            <person name="Armitage A.D."/>
            <person name="Lysoe E."/>
            <person name="Nellist C.F."/>
            <person name="Harrison R.J."/>
            <person name="Brurberg M.B."/>
        </authorList>
    </citation>
    <scope>NUCLEOTIDE SEQUENCE [LARGE SCALE GENOMIC DNA]</scope>
    <source>
        <strain evidence="4 5">10300</strain>
    </source>
</reference>
<dbReference type="Proteomes" id="UP000251314">
    <property type="component" value="Unassembled WGS sequence"/>
</dbReference>
<feature type="repeat" description="ANK" evidence="2">
    <location>
        <begin position="802"/>
        <end position="824"/>
    </location>
</feature>
<dbReference type="VEuPathDB" id="FungiDB:PC110_g7177"/>
<keyword evidence="1" id="KW-0143">Chaperone</keyword>
<feature type="region of interest" description="Disordered" evidence="3">
    <location>
        <begin position="1"/>
        <end position="52"/>
    </location>
</feature>
<dbReference type="InterPro" id="IPR036770">
    <property type="entry name" value="Ankyrin_rpt-contain_sf"/>
</dbReference>
<dbReference type="PROSITE" id="PS50088">
    <property type="entry name" value="ANK_REPEAT"/>
    <property type="match status" value="2"/>
</dbReference>
<name>A0A329SII5_9STRA</name>
<evidence type="ECO:0000256" key="3">
    <source>
        <dbReference type="SAM" id="MobiDB-lite"/>
    </source>
</evidence>
<feature type="compositionally biased region" description="Basic and acidic residues" evidence="3">
    <location>
        <begin position="361"/>
        <end position="382"/>
    </location>
</feature>
<dbReference type="PROSITE" id="PS50297">
    <property type="entry name" value="ANK_REP_REGION"/>
    <property type="match status" value="2"/>
</dbReference>
<dbReference type="Gene3D" id="1.25.40.20">
    <property type="entry name" value="Ankyrin repeat-containing domain"/>
    <property type="match status" value="2"/>
</dbReference>
<dbReference type="GO" id="GO:0005737">
    <property type="term" value="C:cytoplasm"/>
    <property type="evidence" value="ECO:0007669"/>
    <property type="project" value="TreeGrafter"/>
</dbReference>
<evidence type="ECO:0000313" key="5">
    <source>
        <dbReference type="Proteomes" id="UP000251314"/>
    </source>
</evidence>
<feature type="compositionally biased region" description="Basic and acidic residues" evidence="3">
    <location>
        <begin position="274"/>
        <end position="284"/>
    </location>
</feature>
<feature type="compositionally biased region" description="Basic and acidic residues" evidence="3">
    <location>
        <begin position="421"/>
        <end position="430"/>
    </location>
</feature>
<dbReference type="GO" id="GO:0005634">
    <property type="term" value="C:nucleus"/>
    <property type="evidence" value="ECO:0007669"/>
    <property type="project" value="TreeGrafter"/>
</dbReference>
<feature type="region of interest" description="Disordered" evidence="3">
    <location>
        <begin position="172"/>
        <end position="200"/>
    </location>
</feature>
<dbReference type="STRING" id="29920.A0A329SII5"/>
<gene>
    <name evidence="4" type="ORF">PC110_g7177</name>
</gene>
<dbReference type="FunFam" id="2.30.42.10:FF:000107">
    <property type="entry name" value="26S proteasome non-ATPase regulatory subunit 9"/>
    <property type="match status" value="1"/>
</dbReference>
<dbReference type="SUPFAM" id="SSF48403">
    <property type="entry name" value="Ankyrin repeat"/>
    <property type="match status" value="1"/>
</dbReference>
<keyword evidence="2" id="KW-0040">ANK repeat</keyword>
<evidence type="ECO:0000256" key="2">
    <source>
        <dbReference type="PROSITE-ProRule" id="PRU00023"/>
    </source>
</evidence>
<feature type="compositionally biased region" description="Pro residues" evidence="3">
    <location>
        <begin position="23"/>
        <end position="33"/>
    </location>
</feature>
<dbReference type="AlphaFoldDB" id="A0A329SII5"/>
<dbReference type="SUPFAM" id="SSF50156">
    <property type="entry name" value="PDZ domain-like"/>
    <property type="match status" value="2"/>
</dbReference>
<feature type="compositionally biased region" description="Basic and acidic residues" evidence="3">
    <location>
        <begin position="328"/>
        <end position="349"/>
    </location>
</feature>
<dbReference type="SMART" id="SM00248">
    <property type="entry name" value="ANK"/>
    <property type="match status" value="5"/>
</dbReference>
<dbReference type="Gene3D" id="2.30.42.10">
    <property type="match status" value="1"/>
</dbReference>
<dbReference type="GO" id="GO:0070682">
    <property type="term" value="P:proteasome regulatory particle assembly"/>
    <property type="evidence" value="ECO:0007669"/>
    <property type="project" value="InterPro"/>
</dbReference>
<dbReference type="PANTHER" id="PTHR12651:SF1">
    <property type="entry name" value="26S PROTEASOME NON-ATPASE REGULATORY SUBUNIT 9"/>
    <property type="match status" value="1"/>
</dbReference>
<dbReference type="Pfam" id="PF12796">
    <property type="entry name" value="Ank_2"/>
    <property type="match status" value="2"/>
</dbReference>
<evidence type="ECO:0000313" key="4">
    <source>
        <dbReference type="EMBL" id="RAW36549.1"/>
    </source>
</evidence>